<dbReference type="AlphaFoldDB" id="A0A833EA97"/>
<sequence>MRAVIFRGVGDVGVVDVDKPAAGFGEVVIRVKAALMCGTDVKMFRRGHPLVRPPRVIGHEYSGVVVDAGEESGFNVGDRVAGVNSGPCMECGYCKSGRENLCTTLDEALIGFTCDGVFAEYCRIPKRVARVNLLRIGDELPFEEAAFLEPLSCVVHGLSRVNVSQAGEAAILGSGSIGLMHLQVIKHRNPNARVWVFDPHWEKLEKAVRLGADKVVNIREEDLRSYRRGFQLVVESVGRVEAWEDAVELVDKGGVVLFFGGCPKGTKLSLDTYKTHYEELTLLGAFHHTPRDVKQALEMIKTGRLKLRELIGAEVSLEEIREGFEAMIAGRAAKVLVRP</sequence>
<dbReference type="InterPro" id="IPR013154">
    <property type="entry name" value="ADH-like_N"/>
</dbReference>
<dbReference type="Gene3D" id="3.40.50.720">
    <property type="entry name" value="NAD(P)-binding Rossmann-like Domain"/>
    <property type="match status" value="1"/>
</dbReference>
<name>A0A833EA97_CALS0</name>
<evidence type="ECO:0000313" key="7">
    <source>
        <dbReference type="EMBL" id="HIQ30044.1"/>
    </source>
</evidence>
<evidence type="ECO:0000256" key="4">
    <source>
        <dbReference type="RuleBase" id="RU361277"/>
    </source>
</evidence>
<dbReference type="Pfam" id="PF00107">
    <property type="entry name" value="ADH_zinc_N"/>
    <property type="match status" value="1"/>
</dbReference>
<comment type="cofactor">
    <cofactor evidence="4">
        <name>Zn(2+)</name>
        <dbReference type="ChEBI" id="CHEBI:29105"/>
    </cofactor>
</comment>
<dbReference type="GO" id="GO:0051262">
    <property type="term" value="P:protein tetramerization"/>
    <property type="evidence" value="ECO:0007669"/>
    <property type="project" value="UniProtKB-ARBA"/>
</dbReference>
<accession>A0A833EA97</accession>
<keyword evidence="2 4" id="KW-0862">Zinc</keyword>
<evidence type="ECO:0000259" key="5">
    <source>
        <dbReference type="Pfam" id="PF00107"/>
    </source>
</evidence>
<evidence type="ECO:0000313" key="8">
    <source>
        <dbReference type="Proteomes" id="UP000608579"/>
    </source>
</evidence>
<dbReference type="InterPro" id="IPR050129">
    <property type="entry name" value="Zn_alcohol_dh"/>
</dbReference>
<evidence type="ECO:0000256" key="2">
    <source>
        <dbReference type="ARBA" id="ARBA00022833"/>
    </source>
</evidence>
<comment type="caution">
    <text evidence="7">The sequence shown here is derived from an EMBL/GenBank/DDBJ whole genome shotgun (WGS) entry which is preliminary data.</text>
</comment>
<proteinExistence type="inferred from homology"/>
<dbReference type="GO" id="GO:0043168">
    <property type="term" value="F:anion binding"/>
    <property type="evidence" value="ECO:0007669"/>
    <property type="project" value="UniProtKB-ARBA"/>
</dbReference>
<dbReference type="EMBL" id="DQVM01000111">
    <property type="protein sequence ID" value="HIQ30044.1"/>
    <property type="molecule type" value="Genomic_DNA"/>
</dbReference>
<dbReference type="InterPro" id="IPR013149">
    <property type="entry name" value="ADH-like_C"/>
</dbReference>
<gene>
    <name evidence="7" type="ORF">EYH45_05715</name>
</gene>
<dbReference type="InterPro" id="IPR011032">
    <property type="entry name" value="GroES-like_sf"/>
</dbReference>
<evidence type="ECO:0000256" key="3">
    <source>
        <dbReference type="ARBA" id="ARBA00023002"/>
    </source>
</evidence>
<dbReference type="PANTHER" id="PTHR43401">
    <property type="entry name" value="L-THREONINE 3-DEHYDROGENASE"/>
    <property type="match status" value="1"/>
</dbReference>
<reference evidence="7" key="1">
    <citation type="journal article" date="2020" name="ISME J.">
        <title>Gammaproteobacteria mediating utilization of methyl-, sulfur- and petroleum organic compounds in deep ocean hydrothermal plumes.</title>
        <authorList>
            <person name="Zhou Z."/>
            <person name="Liu Y."/>
            <person name="Pan J."/>
            <person name="Cron B.R."/>
            <person name="Toner B.M."/>
            <person name="Anantharaman K."/>
            <person name="Breier J.A."/>
            <person name="Dick G.J."/>
            <person name="Li M."/>
        </authorList>
    </citation>
    <scope>NUCLEOTIDE SEQUENCE</scope>
    <source>
        <strain evidence="7">SZUA-1515</strain>
    </source>
</reference>
<evidence type="ECO:0000259" key="6">
    <source>
        <dbReference type="Pfam" id="PF08240"/>
    </source>
</evidence>
<dbReference type="InterPro" id="IPR002328">
    <property type="entry name" value="ADH_Zn_CS"/>
</dbReference>
<dbReference type="InterPro" id="IPR036291">
    <property type="entry name" value="NAD(P)-bd_dom_sf"/>
</dbReference>
<dbReference type="PANTHER" id="PTHR43401:SF2">
    <property type="entry name" value="L-THREONINE 3-DEHYDROGENASE"/>
    <property type="match status" value="1"/>
</dbReference>
<dbReference type="GO" id="GO:0030554">
    <property type="term" value="F:adenyl nucleotide binding"/>
    <property type="evidence" value="ECO:0007669"/>
    <property type="project" value="UniProtKB-ARBA"/>
</dbReference>
<keyword evidence="1 4" id="KW-0479">Metal-binding</keyword>
<evidence type="ECO:0000256" key="1">
    <source>
        <dbReference type="ARBA" id="ARBA00022723"/>
    </source>
</evidence>
<keyword evidence="3" id="KW-0560">Oxidoreductase</keyword>
<dbReference type="Gene3D" id="3.90.180.10">
    <property type="entry name" value="Medium-chain alcohol dehydrogenases, catalytic domain"/>
    <property type="match status" value="1"/>
</dbReference>
<dbReference type="SUPFAM" id="SSF51735">
    <property type="entry name" value="NAD(P)-binding Rossmann-fold domains"/>
    <property type="match status" value="1"/>
</dbReference>
<feature type="domain" description="Alcohol dehydrogenase-like N-terminal" evidence="6">
    <location>
        <begin position="25"/>
        <end position="127"/>
    </location>
</feature>
<protein>
    <submittedName>
        <fullName evidence="7">Alcohol dehydrogenase</fullName>
    </submittedName>
</protein>
<organism evidence="7 8">
    <name type="scientific">Caldiarchaeum subterraneum</name>
    <dbReference type="NCBI Taxonomy" id="311458"/>
    <lineage>
        <taxon>Archaea</taxon>
        <taxon>Nitrososphaerota</taxon>
        <taxon>Candidatus Caldarchaeales</taxon>
        <taxon>Candidatus Caldarchaeaceae</taxon>
        <taxon>Candidatus Caldarchaeum</taxon>
    </lineage>
</organism>
<dbReference type="PROSITE" id="PS00059">
    <property type="entry name" value="ADH_ZINC"/>
    <property type="match status" value="1"/>
</dbReference>
<dbReference type="GO" id="GO:0016616">
    <property type="term" value="F:oxidoreductase activity, acting on the CH-OH group of donors, NAD or NADP as acceptor"/>
    <property type="evidence" value="ECO:0007669"/>
    <property type="project" value="UniProtKB-ARBA"/>
</dbReference>
<feature type="domain" description="Alcohol dehydrogenase-like C-terminal" evidence="5">
    <location>
        <begin position="177"/>
        <end position="301"/>
    </location>
</feature>
<dbReference type="Pfam" id="PF08240">
    <property type="entry name" value="ADH_N"/>
    <property type="match status" value="1"/>
</dbReference>
<dbReference type="GO" id="GO:0008270">
    <property type="term" value="F:zinc ion binding"/>
    <property type="evidence" value="ECO:0007669"/>
    <property type="project" value="InterPro"/>
</dbReference>
<comment type="similarity">
    <text evidence="4">Belongs to the zinc-containing alcohol dehydrogenase family.</text>
</comment>
<dbReference type="Proteomes" id="UP000608579">
    <property type="component" value="Unassembled WGS sequence"/>
</dbReference>
<dbReference type="SUPFAM" id="SSF50129">
    <property type="entry name" value="GroES-like"/>
    <property type="match status" value="1"/>
</dbReference>